<evidence type="ECO:0000313" key="3">
    <source>
        <dbReference type="EMBL" id="CAL1171473.1"/>
    </source>
</evidence>
<feature type="non-terminal residue" evidence="2">
    <location>
        <position position="1092"/>
    </location>
</feature>
<dbReference type="Proteomes" id="UP001152797">
    <property type="component" value="Unassembled WGS sequence"/>
</dbReference>
<dbReference type="EMBL" id="CAMXCT020006675">
    <property type="protein sequence ID" value="CAL1171473.1"/>
    <property type="molecule type" value="Genomic_DNA"/>
</dbReference>
<evidence type="ECO:0000256" key="1">
    <source>
        <dbReference type="SAM" id="MobiDB-lite"/>
    </source>
</evidence>
<evidence type="ECO:0000313" key="4">
    <source>
        <dbReference type="EMBL" id="CAL4805410.1"/>
    </source>
</evidence>
<keyword evidence="5" id="KW-1185">Reference proteome</keyword>
<evidence type="ECO:0000313" key="2">
    <source>
        <dbReference type="EMBL" id="CAI4018098.1"/>
    </source>
</evidence>
<feature type="non-terminal residue" evidence="2">
    <location>
        <position position="1"/>
    </location>
</feature>
<feature type="compositionally biased region" description="Low complexity" evidence="1">
    <location>
        <begin position="1021"/>
        <end position="1048"/>
    </location>
</feature>
<dbReference type="EMBL" id="CAMXCT030006675">
    <property type="protein sequence ID" value="CAL4805410.1"/>
    <property type="molecule type" value="Genomic_DNA"/>
</dbReference>
<protein>
    <submittedName>
        <fullName evidence="4">132 kDa protein</fullName>
    </submittedName>
</protein>
<feature type="compositionally biased region" description="Polar residues" evidence="1">
    <location>
        <begin position="23"/>
        <end position="33"/>
    </location>
</feature>
<sequence length="1092" mass="115065">MGSSGLMSSAIPSPSEMPVPTEMPTSPAESPQDPTEAVTRDTRTLGTNVPTVSGEWRARTGQPPIQKGEGERTKQRRKQQKFHCRKGRQAPWCPRLWLHLPWRCRLQRCRFPRNFPPPVQWKNLRSGDPVGELEACCGEIRHSRSDEGGVAVNGYDFWLVASGAVGPKCEHLCVPPLLACTAQQRPAMASCGVLLLWALPRLVALHGPALRCPLIQCSLPSAGAGVGLAGCPAEAVEGSAGDYAAALASSGSVWGRHQIQGLQPLAPLSAASGNQWWLMPLGQARERSPPAARRTERVFCPVPACPAAASSGCGWTSHAAMRPRTSKITPLALWKGKSHSPPACPQSCASRLALGKWQATTPCKLPKAVLHPAPRGGRRHRLQAAQFTQRRCARWLAGEREELWGDLPGPRRRQPRDDDEEAAQAARQAGCCALAAEGELSRACAALESPPLLDNTTDVVSKLQAKHPRAAPAHPALGLPALAAVAELAVEDVIQAIRSFSRGSAAGPTGLRGDHLREALASLHGDEMAVQLADVVKLLVRGEALAEIAPHLAGASLHALPKGVDDVRPIAVGEVLRRLDPPSLVRLTAGARQVGLQVNPAKCELVACGGAAATVDMSLFPPDIPLNQTGTFSLLGAPIGDGRFCNQFTTSERVAKALPLLDALAVLPDAQTALLLPRSGLQRAPHCAEAWLQATLSTRCGGLGLRSVARHSVAGYAASLWATAPLCKDMDPGYDPDFNAALNLVNMALPPADHLPVPAPQPVRQQETVSWPLLLVGKPFGRIFSSCSKKARGRRSMLASAALGLHVVTPLFRTMVRLRLRLPVSDSDTPCPLCDGTCDRFGDHARVCGPEDGEQPCGGGRRPADVWLPNWHLHGPAAFDIAVTSGMRQSVLTASVTDGSSASTDYEARKCQHLSLSTLEACTSEGLQFVPLVVEACSGGWGPIALKTWRSLGEVTTDEPPLLVPGLQSSAFLGPGSSAAPGSPSEMPVPTEMPTSPVLDLGDDTVPTAPTRVEPTVLGGVPPTADVDDVPVLPGSSGVVSSVGASSPTEAEIAVPTEKPTSPTSPMDEHPLTEVPHVPEGLGLAPEPSAAM</sequence>
<proteinExistence type="predicted"/>
<organism evidence="2">
    <name type="scientific">Cladocopium goreaui</name>
    <dbReference type="NCBI Taxonomy" id="2562237"/>
    <lineage>
        <taxon>Eukaryota</taxon>
        <taxon>Sar</taxon>
        <taxon>Alveolata</taxon>
        <taxon>Dinophyceae</taxon>
        <taxon>Suessiales</taxon>
        <taxon>Symbiodiniaceae</taxon>
        <taxon>Cladocopium</taxon>
    </lineage>
</organism>
<name>A0A9P1M3G9_9DINO</name>
<gene>
    <name evidence="2" type="ORF">C1SCF055_LOCUS42694</name>
</gene>
<reference evidence="3" key="2">
    <citation type="submission" date="2024-04" db="EMBL/GenBank/DDBJ databases">
        <authorList>
            <person name="Chen Y."/>
            <person name="Shah S."/>
            <person name="Dougan E. K."/>
            <person name="Thang M."/>
            <person name="Chan C."/>
        </authorList>
    </citation>
    <scope>NUCLEOTIDE SEQUENCE [LARGE SCALE GENOMIC DNA]</scope>
</reference>
<accession>A0A9P1M3G9</accession>
<reference evidence="2" key="1">
    <citation type="submission" date="2022-10" db="EMBL/GenBank/DDBJ databases">
        <authorList>
            <person name="Chen Y."/>
            <person name="Dougan E. K."/>
            <person name="Chan C."/>
            <person name="Rhodes N."/>
            <person name="Thang M."/>
        </authorList>
    </citation>
    <scope>NUCLEOTIDE SEQUENCE</scope>
</reference>
<comment type="caution">
    <text evidence="2">The sequence shown here is derived from an EMBL/GenBank/DDBJ whole genome shotgun (WGS) entry which is preliminary data.</text>
</comment>
<feature type="region of interest" description="Disordered" evidence="1">
    <location>
        <begin position="1013"/>
        <end position="1092"/>
    </location>
</feature>
<dbReference type="EMBL" id="CAMXCT010006675">
    <property type="protein sequence ID" value="CAI4018098.1"/>
    <property type="molecule type" value="Genomic_DNA"/>
</dbReference>
<feature type="compositionally biased region" description="Polar residues" evidence="1">
    <location>
        <begin position="1"/>
        <end position="12"/>
    </location>
</feature>
<feature type="region of interest" description="Disordered" evidence="1">
    <location>
        <begin position="1"/>
        <end position="81"/>
    </location>
</feature>
<dbReference type="AlphaFoldDB" id="A0A9P1M3G9"/>
<evidence type="ECO:0000313" key="5">
    <source>
        <dbReference type="Proteomes" id="UP001152797"/>
    </source>
</evidence>
<feature type="region of interest" description="Disordered" evidence="1">
    <location>
        <begin position="404"/>
        <end position="424"/>
    </location>
</feature>
<dbReference type="OrthoDB" id="422033at2759"/>